<proteinExistence type="predicted"/>
<gene>
    <name evidence="1" type="ORF">HLASF_0589</name>
</gene>
<keyword evidence="2" id="KW-1185">Reference proteome</keyword>
<reference evidence="1 2" key="1">
    <citation type="journal article" date="2015" name="ISME J.">
        <title>Elemental sulfur and acetate can support life of a novel strictly anaerobic haloarchaeon.</title>
        <authorList>
            <person name="Sorokin D.Y."/>
            <person name="Kublanov I.V."/>
            <person name="Gavrilov S.N."/>
            <person name="Rojo D."/>
            <person name="Roman P."/>
            <person name="Golyshin P.N."/>
            <person name="Slepak V.Z."/>
            <person name="Smedile F."/>
            <person name="Ferrer M."/>
            <person name="Messina E."/>
            <person name="La Cono V."/>
            <person name="Yakimov M.M."/>
        </authorList>
    </citation>
    <scope>NUCLEOTIDE SEQUENCE [LARGE SCALE GENOMIC DNA]</scope>
    <source>
        <strain evidence="1 2">HSR2</strain>
    </source>
</reference>
<dbReference type="AlphaFoldDB" id="A0A0F7PA65"/>
<protein>
    <submittedName>
        <fullName evidence="1">Uncharacterized protein</fullName>
    </submittedName>
</protein>
<name>A0A0F7PA65_9EURY</name>
<accession>A0A0F7PA65</accession>
<dbReference type="EMBL" id="CP008874">
    <property type="protein sequence ID" value="AKH97085.1"/>
    <property type="molecule type" value="Genomic_DNA"/>
</dbReference>
<evidence type="ECO:0000313" key="1">
    <source>
        <dbReference type="EMBL" id="AKH97085.1"/>
    </source>
</evidence>
<dbReference type="KEGG" id="hsu:HLASF_0589"/>
<dbReference type="HOGENOM" id="CLU_3130712_0_0_2"/>
<organism evidence="1 2">
    <name type="scientific">Halanaeroarchaeum sulfurireducens</name>
    <dbReference type="NCBI Taxonomy" id="1604004"/>
    <lineage>
        <taxon>Archaea</taxon>
        <taxon>Methanobacteriati</taxon>
        <taxon>Methanobacteriota</taxon>
        <taxon>Stenosarchaea group</taxon>
        <taxon>Halobacteria</taxon>
        <taxon>Halobacteriales</taxon>
        <taxon>Halobacteriaceae</taxon>
        <taxon>Halanaeroarchaeum</taxon>
    </lineage>
</organism>
<sequence length="49" mass="5486">MRMGNFMWDQCIVLLVMAATPSRPGIRHVTVVPTNLEEPSEKSDEGEGR</sequence>
<evidence type="ECO:0000313" key="2">
    <source>
        <dbReference type="Proteomes" id="UP000069906"/>
    </source>
</evidence>
<dbReference type="Proteomes" id="UP000069906">
    <property type="component" value="Chromosome"/>
</dbReference>